<accession>A0AAV3R9M0</accession>
<dbReference type="EMBL" id="BAABME010007888">
    <property type="protein sequence ID" value="GAA0171943.1"/>
    <property type="molecule type" value="Genomic_DNA"/>
</dbReference>
<dbReference type="AlphaFoldDB" id="A0AAV3R9M0"/>
<organism evidence="2 3">
    <name type="scientific">Lithospermum erythrorhizon</name>
    <name type="common">Purple gromwell</name>
    <name type="synonym">Lithospermum officinale var. erythrorhizon</name>
    <dbReference type="NCBI Taxonomy" id="34254"/>
    <lineage>
        <taxon>Eukaryota</taxon>
        <taxon>Viridiplantae</taxon>
        <taxon>Streptophyta</taxon>
        <taxon>Embryophyta</taxon>
        <taxon>Tracheophyta</taxon>
        <taxon>Spermatophyta</taxon>
        <taxon>Magnoliopsida</taxon>
        <taxon>eudicotyledons</taxon>
        <taxon>Gunneridae</taxon>
        <taxon>Pentapetalae</taxon>
        <taxon>asterids</taxon>
        <taxon>lamiids</taxon>
        <taxon>Boraginales</taxon>
        <taxon>Boraginaceae</taxon>
        <taxon>Boraginoideae</taxon>
        <taxon>Lithospermeae</taxon>
        <taxon>Lithospermum</taxon>
    </lineage>
</organism>
<name>A0AAV3R9M0_LITER</name>
<sequence>MTKCEVRLRKRKREGNLSLGERVVVPHFAVGDDGILRLGERVVVPHFADLKREILDEAHNASYNMHPGVKIDHKPSAGLLQPLPIPEWTWEKITMDFVFGLSVALSAFLCSVALSALLYFCGLAGGSD</sequence>
<evidence type="ECO:0000313" key="3">
    <source>
        <dbReference type="Proteomes" id="UP001454036"/>
    </source>
</evidence>
<keyword evidence="1" id="KW-1133">Transmembrane helix</keyword>
<reference evidence="2 3" key="1">
    <citation type="submission" date="2024-01" db="EMBL/GenBank/DDBJ databases">
        <title>The complete chloroplast genome sequence of Lithospermum erythrorhizon: insights into the phylogenetic relationship among Boraginaceae species and the maternal lineages of purple gromwells.</title>
        <authorList>
            <person name="Okada T."/>
            <person name="Watanabe K."/>
        </authorList>
    </citation>
    <scope>NUCLEOTIDE SEQUENCE [LARGE SCALE GENOMIC DNA]</scope>
</reference>
<keyword evidence="1" id="KW-0812">Transmembrane</keyword>
<evidence type="ECO:0000256" key="1">
    <source>
        <dbReference type="SAM" id="Phobius"/>
    </source>
</evidence>
<dbReference type="PANTHER" id="PTHR45835:SF99">
    <property type="entry name" value="CHROMO DOMAIN-CONTAINING PROTEIN-RELATED"/>
    <property type="match status" value="1"/>
</dbReference>
<comment type="caution">
    <text evidence="2">The sequence shown here is derived from an EMBL/GenBank/DDBJ whole genome shotgun (WGS) entry which is preliminary data.</text>
</comment>
<feature type="transmembrane region" description="Helical" evidence="1">
    <location>
        <begin position="97"/>
        <end position="120"/>
    </location>
</feature>
<dbReference type="Proteomes" id="UP001454036">
    <property type="component" value="Unassembled WGS sequence"/>
</dbReference>
<keyword evidence="1" id="KW-0472">Membrane</keyword>
<evidence type="ECO:0008006" key="4">
    <source>
        <dbReference type="Google" id="ProtNLM"/>
    </source>
</evidence>
<evidence type="ECO:0000313" key="2">
    <source>
        <dbReference type="EMBL" id="GAA0171943.1"/>
    </source>
</evidence>
<dbReference type="PANTHER" id="PTHR45835">
    <property type="entry name" value="YALI0A06105P"/>
    <property type="match status" value="1"/>
</dbReference>
<proteinExistence type="predicted"/>
<keyword evidence="3" id="KW-1185">Reference proteome</keyword>
<gene>
    <name evidence="2" type="ORF">LIER_25866</name>
</gene>
<protein>
    <recommendedName>
        <fullName evidence="4">Reverse transcriptase domain-containing protein</fullName>
    </recommendedName>
</protein>